<feature type="chain" id="PRO_5040718958" description="Laminarinase eglC" evidence="5">
    <location>
        <begin position="20"/>
        <end position="443"/>
    </location>
</feature>
<organism evidence="6 7">
    <name type="scientific">Penicillium cosmopolitanum</name>
    <dbReference type="NCBI Taxonomy" id="1131564"/>
    <lineage>
        <taxon>Eukaryota</taxon>
        <taxon>Fungi</taxon>
        <taxon>Dikarya</taxon>
        <taxon>Ascomycota</taxon>
        <taxon>Pezizomycotina</taxon>
        <taxon>Eurotiomycetes</taxon>
        <taxon>Eurotiomycetidae</taxon>
        <taxon>Eurotiales</taxon>
        <taxon>Aspergillaceae</taxon>
        <taxon>Penicillium</taxon>
    </lineage>
</organism>
<evidence type="ECO:0000256" key="1">
    <source>
        <dbReference type="ARBA" id="ARBA00004196"/>
    </source>
</evidence>
<dbReference type="PANTHER" id="PTHR16631:SF14">
    <property type="entry name" value="FAMILY 17 GLUCOSIDASE SCW10-RELATED"/>
    <property type="match status" value="1"/>
</dbReference>
<feature type="region of interest" description="Disordered" evidence="4">
    <location>
        <begin position="123"/>
        <end position="198"/>
    </location>
</feature>
<dbReference type="GeneID" id="81370430"/>
<dbReference type="GO" id="GO:0009277">
    <property type="term" value="C:fungal-type cell wall"/>
    <property type="evidence" value="ECO:0007669"/>
    <property type="project" value="TreeGrafter"/>
</dbReference>
<dbReference type="EMBL" id="JAPZBU010000008">
    <property type="protein sequence ID" value="KAJ5391323.1"/>
    <property type="molecule type" value="Genomic_DNA"/>
</dbReference>
<dbReference type="InterPro" id="IPR017853">
    <property type="entry name" value="GH"/>
</dbReference>
<comment type="subcellular location">
    <subcellularLocation>
        <location evidence="1">Cell envelope</location>
    </subcellularLocation>
</comment>
<evidence type="ECO:0008006" key="8">
    <source>
        <dbReference type="Google" id="ProtNLM"/>
    </source>
</evidence>
<name>A0A9W9VXM7_9EURO</name>
<dbReference type="SUPFAM" id="SSF51445">
    <property type="entry name" value="(Trans)glycosidases"/>
    <property type="match status" value="1"/>
</dbReference>
<accession>A0A9W9VXM7</accession>
<keyword evidence="7" id="KW-1185">Reference proteome</keyword>
<dbReference type="GO" id="GO:0009986">
    <property type="term" value="C:cell surface"/>
    <property type="evidence" value="ECO:0007669"/>
    <property type="project" value="TreeGrafter"/>
</dbReference>
<dbReference type="OrthoDB" id="941679at2759"/>
<dbReference type="Proteomes" id="UP001147747">
    <property type="component" value="Unassembled WGS sequence"/>
</dbReference>
<feature type="compositionally biased region" description="Basic and acidic residues" evidence="4">
    <location>
        <begin position="173"/>
        <end position="183"/>
    </location>
</feature>
<feature type="signal peptide" evidence="5">
    <location>
        <begin position="1"/>
        <end position="19"/>
    </location>
</feature>
<dbReference type="InterPro" id="IPR050732">
    <property type="entry name" value="Beta-glucan_modifiers"/>
</dbReference>
<protein>
    <recommendedName>
        <fullName evidence="8">Laminarinase eglC</fullName>
    </recommendedName>
</protein>
<evidence type="ECO:0000256" key="3">
    <source>
        <dbReference type="ARBA" id="ARBA00022801"/>
    </source>
</evidence>
<comment type="caution">
    <text evidence="6">The sequence shown here is derived from an EMBL/GenBank/DDBJ whole genome shotgun (WGS) entry which is preliminary data.</text>
</comment>
<sequence length="443" mass="48919">MKRLSQALLAFALAAGIHAEVHNPNPCNDLDGLSQTHTPSEVVVWVDEDGDTIWTETNRLPATTQFQDNVQPPVTVSHVPLPTHEPETVRILLTKTETHIETVTQELPAVTKKVEKKLNAQLDEHLPPHPPGVPAPAPPPPPPPPPPSEPLLLSPNPQTEPHDAPRHHHKPHPQADTHLEKRRSGISYSPYKADRSCKTQDEVNKDLDRLSDYAFVRIYGTDCGQTSTVATAARRHKMQVFAGIYDLTDFPNSLDAFEDAATTPDGKKDWSVFHTITVGNELVNGGREAPGKVAGAVTQARTILRGKGYKGPVVTVDTFSVHLKHPELCKASDYCAANCHAFFDATQQPHNTGPYVLEQAHAVSDVAGGKRTIITESGWPHAGKSNGAAVPSQYNQRVAIESLRRSFAHRKDDLVYFTAFDDLWKDDNRYTFSAERFWGIYDK</sequence>
<evidence type="ECO:0000313" key="7">
    <source>
        <dbReference type="Proteomes" id="UP001147747"/>
    </source>
</evidence>
<reference evidence="6" key="1">
    <citation type="submission" date="2022-12" db="EMBL/GenBank/DDBJ databases">
        <authorList>
            <person name="Petersen C."/>
        </authorList>
    </citation>
    <scope>NUCLEOTIDE SEQUENCE</scope>
    <source>
        <strain evidence="6">IBT 29677</strain>
    </source>
</reference>
<keyword evidence="5" id="KW-0732">Signal</keyword>
<evidence type="ECO:0000313" key="6">
    <source>
        <dbReference type="EMBL" id="KAJ5391323.1"/>
    </source>
</evidence>
<feature type="compositionally biased region" description="Pro residues" evidence="4">
    <location>
        <begin position="128"/>
        <end position="149"/>
    </location>
</feature>
<dbReference type="GO" id="GO:0005576">
    <property type="term" value="C:extracellular region"/>
    <property type="evidence" value="ECO:0007669"/>
    <property type="project" value="TreeGrafter"/>
</dbReference>
<gene>
    <name evidence="6" type="ORF">N7509_006813</name>
</gene>
<proteinExistence type="inferred from homology"/>
<evidence type="ECO:0000256" key="5">
    <source>
        <dbReference type="SAM" id="SignalP"/>
    </source>
</evidence>
<evidence type="ECO:0000256" key="2">
    <source>
        <dbReference type="ARBA" id="ARBA00008773"/>
    </source>
</evidence>
<dbReference type="RefSeq" id="XP_056487001.1">
    <property type="nucleotide sequence ID" value="XM_056631450.1"/>
</dbReference>
<evidence type="ECO:0000256" key="4">
    <source>
        <dbReference type="SAM" id="MobiDB-lite"/>
    </source>
</evidence>
<dbReference type="PANTHER" id="PTHR16631">
    <property type="entry name" value="GLUCAN 1,3-BETA-GLUCOSIDASE"/>
    <property type="match status" value="1"/>
</dbReference>
<dbReference type="GO" id="GO:0042973">
    <property type="term" value="F:glucan endo-1,3-beta-D-glucosidase activity"/>
    <property type="evidence" value="ECO:0007669"/>
    <property type="project" value="TreeGrafter"/>
</dbReference>
<dbReference type="GO" id="GO:0071555">
    <property type="term" value="P:cell wall organization"/>
    <property type="evidence" value="ECO:0007669"/>
    <property type="project" value="TreeGrafter"/>
</dbReference>
<comment type="similarity">
    <text evidence="2">Belongs to the glycosyl hydrolase 17 family.</text>
</comment>
<dbReference type="Gene3D" id="3.20.20.80">
    <property type="entry name" value="Glycosidases"/>
    <property type="match status" value="1"/>
</dbReference>
<dbReference type="AlphaFoldDB" id="A0A9W9VXM7"/>
<keyword evidence="3" id="KW-0378">Hydrolase</keyword>
<reference evidence="6" key="2">
    <citation type="journal article" date="2023" name="IMA Fungus">
        <title>Comparative genomic study of the Penicillium genus elucidates a diverse pangenome and 15 lateral gene transfer events.</title>
        <authorList>
            <person name="Petersen C."/>
            <person name="Sorensen T."/>
            <person name="Nielsen M.R."/>
            <person name="Sondergaard T.E."/>
            <person name="Sorensen J.L."/>
            <person name="Fitzpatrick D.A."/>
            <person name="Frisvad J.C."/>
            <person name="Nielsen K.L."/>
        </authorList>
    </citation>
    <scope>NUCLEOTIDE SEQUENCE</scope>
    <source>
        <strain evidence="6">IBT 29677</strain>
    </source>
</reference>